<dbReference type="Proteomes" id="UP000011704">
    <property type="component" value="Unassembled WGS sequence"/>
</dbReference>
<feature type="compositionally biased region" description="Basic and acidic residues" evidence="1">
    <location>
        <begin position="16"/>
        <end position="26"/>
    </location>
</feature>
<sequence>MAEFQKTQQDLTGIRKTRDSKQKDVFHTREKLKKLEQEKQDVLRTAGTNSNAYQSLLGREEELNQVLSSHESSLAGLLTQEKEFWKNFEPFTDPRSQLKNLSDEYPVLLFPVRLEVRFKNIQSASEGTQHQLWVRIFPDECSIDTFDDTLSETELNKAQSYWINLWMAGTAGNDAVQPFVMDKKRGAWRELMGVFNAGRAYWIKENYLPVNAADIPQRNSDGERILIISTEDLPDETTRAALQNYWSAVFLANGDATQVADALTTLATTLAITEEAALQLTPTYRPQNLEPGLNPENPMPDVQVAFLVFPKQEETDSKINAWSRAAQVTTLPERFVLMGYQKGVEEPVVQELGGLVRDPLIVGPDPSLDLNEVLKAVYGEDFDTLTEDEKAEKYIEYLSTQSETKWLFDFEEALLAGMGFKIDISKEVHDQGFERLFVLGVKISADETEGKTLLETLIHNHHYGDSGFSLVPQGTPTNNTGEGKSGYTETEDADAAYRRYFFETPPEDPQDETVKHDGRWLAEFLGIDAGTSTLSLAEGYYGKDQSEARAMNTALWNATLGYFMESMLTPVFNDNQRNLARWFLINHVSGRGRLPAIRIGDQPYGILPISNIPQIAWATHDGAVAAHSHFAWNHLAPLNPIKNVLFKIREDWESLLNEVAYIGKEGGDSDAHEILLKVLGLHATSVEFDQRYAESFEHLFNRLKLEGLGGLIEAVAIKAGYKPVGMGLLTSLGYVHDQKLDPTIPILEKYFLTKELDVHKPLIDDRELSEVEPIRAYTDSGQNYIEWLIENALNNHKNIRQQKGFTDNKKPFALLYDMLRHAVNLAFGNTGLNLYKNAEIITDAQLSAAKVDSNFIGIQAQPQTLESKWDPLYRSDDRIAADGVMLVDHISNLLKTHVINSQTEHLHETISALELLKDTPTARLERAFVEHLDACTYRLDAWLLGLVNAQLHAMRFGASGSSDDSPKQGVLIGAYGWLENLKPDNKALAPAQLSNEMKAIFDPAGDKDPRTDNTNAGYVHAPSINHGITAAVLRNAYLSNASQENAEPFKVNLSSERVRLALSIVEGLQQGQSLAALLGYQLERGLHDNNELELDVYIYELRKMFPLVSNKMIPTQIKKDKTGDTPEELQRIQEEEQEFEQDKAVTKIEARNVVNGLALLDHVSQPGKESYPFGFPIGDGVGKMKSAPGPVAAAINAEIERLKNIRDAVADLAMAESVHQVVQGNYDRAAGSLDAYSKGGYPQLPDVIQSPGSGTGLTHRFGIHLPATATAGPAGTPRALAEPAVNQWLQAVFPVDLSKIACRAQYKLPDYEKTDAHPTTTKTVSMADLGLLPIDLLYMLSVESDKSLTSLDDHILKFLHATETPRPDVEVEIQYSHVFDAADDIVTFFELAPLVESLRSLVVRSRPLRPSDIALQNEAEKKQDAASSIDRTLLVDARQGVVDLTASLQTNVVVEFSGLIVDDDFEATLGNATQILAKIDSVLAHYIDVQYQLGRYGIPQAGFGFIYERKRKLYSAIIKKVLNYKNAMLAKQAEYDDLIGIQLPAATTDEERFTLMKKAEKLISTQSTVPRPSTVGDYKTILDGKKTAYDAKASSFQTFLSGSFANLLDFTTQLAGLKTGLEAFEFTLLDTDDEERQVIVFAEDVYNQAGKTVTALTQITDSVQSLLDKEAASANAVENIKILSEAAKKIFGEDFKILPRFTLTGSQATELQNCIAAQSQLLDYQTTVKDNDFPVDEWLYGVARVREKMSAWENTVLLSEGFNDGVSLELTPFQLPYTENDPWLALEYPPEYVIDNDKLLYTAHAPGFDGSQPQCGLLVDEWTEVIPARQETTGLTFHYDRPNSEPPQTLLLATPPSFSGEWKWNDLVATLHEALNLAKLRAIEPDHVDTTTYAQFLPATVAAVTMFPVTMALNYALQADIHLNLSDEDNG</sequence>
<dbReference type="HOGENOM" id="CLU_242886_0_0_0"/>
<organism evidence="2 3">
    <name type="scientific">Nitrospina gracilis (strain 3/211)</name>
    <dbReference type="NCBI Taxonomy" id="1266370"/>
    <lineage>
        <taxon>Bacteria</taxon>
        <taxon>Pseudomonadati</taxon>
        <taxon>Nitrospinota/Tectimicrobiota group</taxon>
        <taxon>Nitrospinota</taxon>
        <taxon>Nitrospinia</taxon>
        <taxon>Nitrospinales</taxon>
        <taxon>Nitrospinaceae</taxon>
        <taxon>Nitrospina</taxon>
    </lineage>
</organism>
<reference evidence="2 3" key="1">
    <citation type="journal article" date="2013" name="Front. Microbiol.">
        <title>The genome of Nitrospina gracilis illuminates the metabolism and evolution of the major marine nitrite oxidizer.</title>
        <authorList>
            <person name="Luecker S."/>
            <person name="Nowka B."/>
            <person name="Rattei T."/>
            <person name="Spieck E."/>
            <person name="and Daims H."/>
        </authorList>
    </citation>
    <scope>NUCLEOTIDE SEQUENCE [LARGE SCALE GENOMIC DNA]</scope>
    <source>
        <strain evidence="2 3">3/211</strain>
    </source>
</reference>
<accession>M1ZC40</accession>
<keyword evidence="3" id="KW-1185">Reference proteome</keyword>
<evidence type="ECO:0000313" key="2">
    <source>
        <dbReference type="EMBL" id="CCQ90843.1"/>
    </source>
</evidence>
<dbReference type="InParanoid" id="M1ZC40"/>
<evidence type="ECO:0000256" key="1">
    <source>
        <dbReference type="SAM" id="MobiDB-lite"/>
    </source>
</evidence>
<dbReference type="RefSeq" id="WP_005008876.1">
    <property type="nucleotide sequence ID" value="NZ_HG422173.1"/>
</dbReference>
<feature type="region of interest" description="Disordered" evidence="1">
    <location>
        <begin position="1"/>
        <end position="26"/>
    </location>
</feature>
<comment type="caution">
    <text evidence="2">The sequence shown here is derived from an EMBL/GenBank/DDBJ whole genome shotgun (WGS) entry which is preliminary data.</text>
</comment>
<evidence type="ECO:0000313" key="3">
    <source>
        <dbReference type="Proteomes" id="UP000011704"/>
    </source>
</evidence>
<name>M1ZC40_NITG3</name>
<dbReference type="EMBL" id="CAQJ01000048">
    <property type="protein sequence ID" value="CCQ90843.1"/>
    <property type="molecule type" value="Genomic_DNA"/>
</dbReference>
<proteinExistence type="predicted"/>
<protein>
    <submittedName>
        <fullName evidence="2">Uncharacterized protein</fullName>
    </submittedName>
</protein>
<feature type="compositionally biased region" description="Polar residues" evidence="1">
    <location>
        <begin position="1"/>
        <end position="11"/>
    </location>
</feature>
<dbReference type="STRING" id="1266370.NITGR_430010"/>
<gene>
    <name evidence="2" type="ORF">NITGR_430010</name>
</gene>
<dbReference type="OrthoDB" id="9757728at2"/>